<dbReference type="RefSeq" id="WP_119794420.1">
    <property type="nucleotide sequence ID" value="NZ_QYZD01000013.1"/>
</dbReference>
<accession>A0A3A3H1T8</accession>
<dbReference type="InterPro" id="IPR006121">
    <property type="entry name" value="HMA_dom"/>
</dbReference>
<dbReference type="AlphaFoldDB" id="A0A3A3H1T8"/>
<evidence type="ECO:0000256" key="1">
    <source>
        <dbReference type="ARBA" id="ARBA00022723"/>
    </source>
</evidence>
<dbReference type="GO" id="GO:0006825">
    <property type="term" value="P:copper ion transport"/>
    <property type="evidence" value="ECO:0007669"/>
    <property type="project" value="InterPro"/>
</dbReference>
<name>A0A3A3H1T8_PANTH</name>
<dbReference type="InterPro" id="IPR036163">
    <property type="entry name" value="HMA_dom_sf"/>
</dbReference>
<protein>
    <submittedName>
        <fullName evidence="3">Copper chaperone</fullName>
    </submittedName>
</protein>
<dbReference type="Gene3D" id="3.30.70.100">
    <property type="match status" value="1"/>
</dbReference>
<feature type="domain" description="HMA" evidence="2">
    <location>
        <begin position="2"/>
        <end position="66"/>
    </location>
</feature>
<dbReference type="PROSITE" id="PS50846">
    <property type="entry name" value="HMA_2"/>
    <property type="match status" value="1"/>
</dbReference>
<comment type="caution">
    <text evidence="3">The sequence shown here is derived from an EMBL/GenBank/DDBJ whole genome shotgun (WGS) entry which is preliminary data.</text>
</comment>
<keyword evidence="1" id="KW-0479">Metal-binding</keyword>
<dbReference type="InterPro" id="IPR000428">
    <property type="entry name" value="Cu-bd"/>
</dbReference>
<dbReference type="FunFam" id="3.30.70.100:FF:000001">
    <property type="entry name" value="ATPase copper transporting beta"/>
    <property type="match status" value="1"/>
</dbReference>
<dbReference type="InterPro" id="IPR006122">
    <property type="entry name" value="HMA_Cu_ion-bd"/>
</dbReference>
<dbReference type="OrthoDB" id="9813965at2"/>
<dbReference type="SUPFAM" id="SSF55008">
    <property type="entry name" value="HMA, heavy metal-associated domain"/>
    <property type="match status" value="1"/>
</dbReference>
<dbReference type="NCBIfam" id="TIGR00003">
    <property type="entry name" value="copper ion binding protein"/>
    <property type="match status" value="1"/>
</dbReference>
<evidence type="ECO:0000313" key="4">
    <source>
        <dbReference type="Proteomes" id="UP000266177"/>
    </source>
</evidence>
<dbReference type="PRINTS" id="PR00944">
    <property type="entry name" value="CUEXPORT"/>
</dbReference>
<gene>
    <name evidence="3" type="ORF">DQX05_15175</name>
</gene>
<dbReference type="CDD" id="cd00371">
    <property type="entry name" value="HMA"/>
    <property type="match status" value="1"/>
</dbReference>
<dbReference type="Proteomes" id="UP000266177">
    <property type="component" value="Unassembled WGS sequence"/>
</dbReference>
<reference evidence="3 4" key="1">
    <citation type="submission" date="2018-09" db="EMBL/GenBank/DDBJ databases">
        <title>Paenibacillus SK2017-BO5.</title>
        <authorList>
            <person name="Piskunova J.V."/>
            <person name="Dubiley S.A."/>
            <person name="Severinov K.V."/>
        </authorList>
    </citation>
    <scope>NUCLEOTIDE SEQUENCE [LARGE SCALE GENOMIC DNA]</scope>
    <source>
        <strain evidence="3 4">BO5</strain>
    </source>
</reference>
<dbReference type="GO" id="GO:0005507">
    <property type="term" value="F:copper ion binding"/>
    <property type="evidence" value="ECO:0007669"/>
    <property type="project" value="InterPro"/>
</dbReference>
<dbReference type="EMBL" id="QYZD01000013">
    <property type="protein sequence ID" value="RJG22897.1"/>
    <property type="molecule type" value="Genomic_DNA"/>
</dbReference>
<sequence>MTEVNWKVEGMTCGHCKQAVEKAVQEAGGKAQVDLGSKQVKITYDAAKVQPEKIREAIEDQGYDVVS</sequence>
<dbReference type="Pfam" id="PF00403">
    <property type="entry name" value="HMA"/>
    <property type="match status" value="1"/>
</dbReference>
<evidence type="ECO:0000313" key="3">
    <source>
        <dbReference type="EMBL" id="RJG22897.1"/>
    </source>
</evidence>
<proteinExistence type="predicted"/>
<evidence type="ECO:0000259" key="2">
    <source>
        <dbReference type="PROSITE" id="PS50846"/>
    </source>
</evidence>
<organism evidence="3 4">
    <name type="scientific">Paenibacillus thiaminolyticus</name>
    <name type="common">Bacillus thiaminolyticus</name>
    <dbReference type="NCBI Taxonomy" id="49283"/>
    <lineage>
        <taxon>Bacteria</taxon>
        <taxon>Bacillati</taxon>
        <taxon>Bacillota</taxon>
        <taxon>Bacilli</taxon>
        <taxon>Bacillales</taxon>
        <taxon>Paenibacillaceae</taxon>
        <taxon>Paenibacillus</taxon>
    </lineage>
</organism>